<dbReference type="EMBL" id="JAOZYB010000336">
    <property type="protein sequence ID" value="MEB3965722.1"/>
    <property type="molecule type" value="Genomic_DNA"/>
</dbReference>
<sequence length="229" mass="24592">MQLVERAAAAGEEAGLPHRLCQAMCEGLGMDGASMSLLTHTEARQLLCASGDEALRLEELQFESQEGPCMAASESGMPVVCLDPAEYLTLWPVFGSRLREELPRVALVLAVPLTPSGARKPIGAVDLLRHTPWRPGEDPVPEAVAAAEAVADVLLRRALRHFGGAEPLPWEPADMIDAHWGRTRRAAGRLAARRDIAIPDALALLRARAFATGRPLPQVCADLFDEPSG</sequence>
<proteinExistence type="predicted"/>
<comment type="caution">
    <text evidence="1">The sequence shown here is derived from an EMBL/GenBank/DDBJ whole genome shotgun (WGS) entry which is preliminary data.</text>
</comment>
<gene>
    <name evidence="1" type="ORF">OKJ48_36695</name>
</gene>
<reference evidence="1 2" key="1">
    <citation type="submission" date="2022-10" db="EMBL/GenBank/DDBJ databases">
        <authorList>
            <person name="Xie J."/>
            <person name="Shen N."/>
        </authorList>
    </citation>
    <scope>NUCLEOTIDE SEQUENCE [LARGE SCALE GENOMIC DNA]</scope>
    <source>
        <strain evidence="1 2">DSM 41681</strain>
    </source>
</reference>
<dbReference type="Proteomes" id="UP001352223">
    <property type="component" value="Unassembled WGS sequence"/>
</dbReference>
<accession>A0ABU6CM01</accession>
<organism evidence="1 2">
    <name type="scientific">Streptomyces kunmingensis</name>
    <dbReference type="NCBI Taxonomy" id="68225"/>
    <lineage>
        <taxon>Bacteria</taxon>
        <taxon>Bacillati</taxon>
        <taxon>Actinomycetota</taxon>
        <taxon>Actinomycetes</taxon>
        <taxon>Kitasatosporales</taxon>
        <taxon>Streptomycetaceae</taxon>
        <taxon>Streptomyces</taxon>
    </lineage>
</organism>
<dbReference type="InterPro" id="IPR029016">
    <property type="entry name" value="GAF-like_dom_sf"/>
</dbReference>
<evidence type="ECO:0000313" key="1">
    <source>
        <dbReference type="EMBL" id="MEB3965722.1"/>
    </source>
</evidence>
<dbReference type="SUPFAM" id="SSF55781">
    <property type="entry name" value="GAF domain-like"/>
    <property type="match status" value="1"/>
</dbReference>
<dbReference type="RefSeq" id="WP_324774241.1">
    <property type="nucleotide sequence ID" value="NZ_BAAATS010000028.1"/>
</dbReference>
<evidence type="ECO:0000313" key="2">
    <source>
        <dbReference type="Proteomes" id="UP001352223"/>
    </source>
</evidence>
<dbReference type="Gene3D" id="3.30.450.40">
    <property type="match status" value="1"/>
</dbReference>
<protein>
    <recommendedName>
        <fullName evidence="3">ANTAR domain-containing protein</fullName>
    </recommendedName>
</protein>
<keyword evidence="2" id="KW-1185">Reference proteome</keyword>
<evidence type="ECO:0008006" key="3">
    <source>
        <dbReference type="Google" id="ProtNLM"/>
    </source>
</evidence>
<name>A0ABU6CM01_9ACTN</name>